<dbReference type="EMBL" id="CP045798">
    <property type="protein sequence ID" value="QNB46970.1"/>
    <property type="molecule type" value="Genomic_DNA"/>
</dbReference>
<sequence length="336" mass="36560">MEKKVFVRDVLHTLDKITGGRVVKSAEDYACGKNPFVVTKTSNIPGKAVTELPGLIWGNPDQEVKKIAVLMTLTESGIELAGATGVDAIVAHHTIADAANSGGVLLKTYLSLYNIALFELHEAFHGLHPGISYLHGHKAYHVDIKYGGIPGNIMYVGEALPEVKTVGDMLTRLDKLMNTEFEEQFLAKEREIRGCDAIEETSVKARGKILVGKGDNPVHKIIHIFPHTGFTPEHLEQAVKEHPGADTLLATISRVKPGNALIAKAEELGLNFVCGNSHAMEIMENGLPLARAIKMYLPEVEVVIFRERVTSIPLEAVGSASIQDYAAMIAQDFLVK</sequence>
<feature type="binding site" evidence="3">
    <location>
        <position position="92"/>
    </location>
    <ligand>
        <name>a divalent metal cation</name>
        <dbReference type="ChEBI" id="CHEBI:60240"/>
        <label>1</label>
    </ligand>
</feature>
<name>A0A7G6E4G6_THEFR</name>
<dbReference type="SUPFAM" id="SSF102705">
    <property type="entry name" value="NIF3 (NGG1p interacting factor 3)-like"/>
    <property type="match status" value="1"/>
</dbReference>
<evidence type="ECO:0000256" key="1">
    <source>
        <dbReference type="ARBA" id="ARBA00006964"/>
    </source>
</evidence>
<keyword evidence="5" id="KW-1185">Reference proteome</keyword>
<feature type="binding site" evidence="3">
    <location>
        <position position="93"/>
    </location>
    <ligand>
        <name>a divalent metal cation</name>
        <dbReference type="ChEBI" id="CHEBI:60240"/>
        <label>1</label>
    </ligand>
</feature>
<dbReference type="KEGG" id="tfr:BR63_12040"/>
<keyword evidence="3" id="KW-0479">Metal-binding</keyword>
<dbReference type="RefSeq" id="WP_034420650.1">
    <property type="nucleotide sequence ID" value="NZ_CP045798.1"/>
</dbReference>
<proteinExistence type="inferred from homology"/>
<evidence type="ECO:0000256" key="3">
    <source>
        <dbReference type="PIRSR" id="PIRSR602678-1"/>
    </source>
</evidence>
<dbReference type="OrthoDB" id="1674447at2"/>
<protein>
    <recommendedName>
        <fullName evidence="2">GTP cyclohydrolase 1 type 2 homolog</fullName>
    </recommendedName>
</protein>
<comment type="similarity">
    <text evidence="1">Belongs to the GTP cyclohydrolase I type 2/NIF3 family.</text>
</comment>
<dbReference type="InterPro" id="IPR036069">
    <property type="entry name" value="DUF34/NIF3_sf"/>
</dbReference>
<evidence type="ECO:0000256" key="2">
    <source>
        <dbReference type="ARBA" id="ARBA00022112"/>
    </source>
</evidence>
<dbReference type="AlphaFoldDB" id="A0A7G6E4G6"/>
<dbReference type="InterPro" id="IPR002678">
    <property type="entry name" value="DUF34/NIF3"/>
</dbReference>
<gene>
    <name evidence="4" type="ORF">BR63_12040</name>
</gene>
<reference evidence="4 5" key="1">
    <citation type="journal article" date="2019" name="Front. Microbiol.">
        <title>Thermoanaerosceptrum fracticalcis gen. nov. sp. nov., a Novel Fumarate-Fermenting Microorganism From a Deep Fractured Carbonate Aquifer of the US Great Basin.</title>
        <authorList>
            <person name="Hamilton-Brehm S.D."/>
            <person name="Stewart L.E."/>
            <person name="Zavarin M."/>
            <person name="Caldwell M."/>
            <person name="Lawson P.A."/>
            <person name="Onstott T.C."/>
            <person name="Grzymski J."/>
            <person name="Neveux I."/>
            <person name="Lollar B.S."/>
            <person name="Russell C.E."/>
            <person name="Moser D.P."/>
        </authorList>
    </citation>
    <scope>NUCLEOTIDE SEQUENCE [LARGE SCALE GENOMIC DNA]</scope>
    <source>
        <strain evidence="4 5">DRI-13</strain>
    </source>
</reference>
<accession>A0A7G6E4G6</accession>
<dbReference type="Gene3D" id="3.40.1390.30">
    <property type="entry name" value="NIF3 (NGG1p interacting factor 3)-like"/>
    <property type="match status" value="1"/>
</dbReference>
<evidence type="ECO:0000313" key="4">
    <source>
        <dbReference type="EMBL" id="QNB46970.1"/>
    </source>
</evidence>
<dbReference type="Pfam" id="PF01784">
    <property type="entry name" value="DUF34_NIF3"/>
    <property type="match status" value="1"/>
</dbReference>
<dbReference type="Proteomes" id="UP000515847">
    <property type="component" value="Chromosome"/>
</dbReference>
<evidence type="ECO:0000313" key="5">
    <source>
        <dbReference type="Proteomes" id="UP000515847"/>
    </source>
</evidence>
<organism evidence="4 5">
    <name type="scientific">Thermanaerosceptrum fracticalcis</name>
    <dbReference type="NCBI Taxonomy" id="1712410"/>
    <lineage>
        <taxon>Bacteria</taxon>
        <taxon>Bacillati</taxon>
        <taxon>Bacillota</taxon>
        <taxon>Clostridia</taxon>
        <taxon>Eubacteriales</taxon>
        <taxon>Peptococcaceae</taxon>
        <taxon>Thermanaerosceptrum</taxon>
    </lineage>
</organism>